<dbReference type="PANTHER" id="PTHR38795">
    <property type="entry name" value="DUF6604 DOMAIN-CONTAINING PROTEIN"/>
    <property type="match status" value="1"/>
</dbReference>
<dbReference type="PANTHER" id="PTHR38795:SF1">
    <property type="entry name" value="DUF6604 DOMAIN-CONTAINING PROTEIN"/>
    <property type="match status" value="1"/>
</dbReference>
<dbReference type="EMBL" id="JANBVO010000001">
    <property type="protein sequence ID" value="KAJ9157537.1"/>
    <property type="molecule type" value="Genomic_DNA"/>
</dbReference>
<evidence type="ECO:0000313" key="1">
    <source>
        <dbReference type="EMBL" id="KAJ9157537.1"/>
    </source>
</evidence>
<proteinExistence type="predicted"/>
<dbReference type="Proteomes" id="UP001174694">
    <property type="component" value="Unassembled WGS sequence"/>
</dbReference>
<reference evidence="1" key="1">
    <citation type="submission" date="2022-07" db="EMBL/GenBank/DDBJ databases">
        <title>Fungi with potential for degradation of polypropylene.</title>
        <authorList>
            <person name="Gostincar C."/>
        </authorList>
    </citation>
    <scope>NUCLEOTIDE SEQUENCE</scope>
    <source>
        <strain evidence="1">EXF-13308</strain>
    </source>
</reference>
<evidence type="ECO:0000313" key="2">
    <source>
        <dbReference type="Proteomes" id="UP001174694"/>
    </source>
</evidence>
<keyword evidence="2" id="KW-1185">Reference proteome</keyword>
<protein>
    <submittedName>
        <fullName evidence="1">Uncharacterized protein</fullName>
    </submittedName>
</protein>
<organism evidence="1 2">
    <name type="scientific">Pleurostoma richardsiae</name>
    <dbReference type="NCBI Taxonomy" id="41990"/>
    <lineage>
        <taxon>Eukaryota</taxon>
        <taxon>Fungi</taxon>
        <taxon>Dikarya</taxon>
        <taxon>Ascomycota</taxon>
        <taxon>Pezizomycotina</taxon>
        <taxon>Sordariomycetes</taxon>
        <taxon>Sordariomycetidae</taxon>
        <taxon>Calosphaeriales</taxon>
        <taxon>Pleurostomataceae</taxon>
        <taxon>Pleurostoma</taxon>
    </lineage>
</organism>
<sequence length="140" mass="16345">METITRGDPEKAQGMFSVALHVSEPGSGRYEKIQDIDIDVKEQLMIHTYQSLLDFITDSQKTRSGKPTKAMLTEIRDWDPTLDLQRASKKQRIKWRRAYTINWLYDLVNVFSSIVVQRITMKGEHHVLERVNWAVNGPWN</sequence>
<name>A0AA38S2B2_9PEZI</name>
<comment type="caution">
    <text evidence="1">The sequence shown here is derived from an EMBL/GenBank/DDBJ whole genome shotgun (WGS) entry which is preliminary data.</text>
</comment>
<gene>
    <name evidence="1" type="ORF">NKR23_g213</name>
</gene>
<dbReference type="AlphaFoldDB" id="A0AA38S2B2"/>
<accession>A0AA38S2B2</accession>